<dbReference type="Proteomes" id="UP000064967">
    <property type="component" value="Chromosome"/>
</dbReference>
<organism evidence="1 2">
    <name type="scientific">Labilithrix luteola</name>
    <dbReference type="NCBI Taxonomy" id="1391654"/>
    <lineage>
        <taxon>Bacteria</taxon>
        <taxon>Pseudomonadati</taxon>
        <taxon>Myxococcota</taxon>
        <taxon>Polyangia</taxon>
        <taxon>Polyangiales</taxon>
        <taxon>Labilitrichaceae</taxon>
        <taxon>Labilithrix</taxon>
    </lineage>
</organism>
<dbReference type="KEGG" id="llu:AKJ09_09749"/>
<evidence type="ECO:0000313" key="2">
    <source>
        <dbReference type="Proteomes" id="UP000064967"/>
    </source>
</evidence>
<dbReference type="RefSeq" id="WP_146653909.1">
    <property type="nucleotide sequence ID" value="NZ_CP012333.1"/>
</dbReference>
<keyword evidence="2" id="KW-1185">Reference proteome</keyword>
<dbReference type="EMBL" id="CP012333">
    <property type="protein sequence ID" value="AKV03086.1"/>
    <property type="molecule type" value="Genomic_DNA"/>
</dbReference>
<sequence>MIREVSVVGVVLLGLLAIPACGSDRGESGLNAPCTRSKDCERDLICEKGVCTSADASVLGADAGVDAADAGD</sequence>
<reference evidence="1 2" key="1">
    <citation type="submission" date="2015-08" db="EMBL/GenBank/DDBJ databases">
        <authorList>
            <person name="Babu N.S."/>
            <person name="Beckwith C.J."/>
            <person name="Beseler K.G."/>
            <person name="Brison A."/>
            <person name="Carone J.V."/>
            <person name="Caskin T.P."/>
            <person name="Diamond M."/>
            <person name="Durham M.E."/>
            <person name="Foxe J.M."/>
            <person name="Go M."/>
            <person name="Henderson B.A."/>
            <person name="Jones I.B."/>
            <person name="McGettigan J.A."/>
            <person name="Micheletti S.J."/>
            <person name="Nasrallah M.E."/>
            <person name="Ortiz D."/>
            <person name="Piller C.R."/>
            <person name="Privatt S.R."/>
            <person name="Schneider S.L."/>
            <person name="Sharp S."/>
            <person name="Smith T.C."/>
            <person name="Stanton J.D."/>
            <person name="Ullery H.E."/>
            <person name="Wilson R.J."/>
            <person name="Serrano M.G."/>
            <person name="Buck G."/>
            <person name="Lee V."/>
            <person name="Wang Y."/>
            <person name="Carvalho R."/>
            <person name="Voegtly L."/>
            <person name="Shi R."/>
            <person name="Duckworth R."/>
            <person name="Johnson A."/>
            <person name="Loviza R."/>
            <person name="Walstead R."/>
            <person name="Shah Z."/>
            <person name="Kiflezghi M."/>
            <person name="Wade K."/>
            <person name="Ball S.L."/>
            <person name="Bradley K.W."/>
            <person name="Asai D.J."/>
            <person name="Bowman C.A."/>
            <person name="Russell D.A."/>
            <person name="Pope W.H."/>
            <person name="Jacobs-Sera D."/>
            <person name="Hendrix R.W."/>
            <person name="Hatfull G.F."/>
        </authorList>
    </citation>
    <scope>NUCLEOTIDE SEQUENCE [LARGE SCALE GENOMIC DNA]</scope>
    <source>
        <strain evidence="1 2">DSM 27648</strain>
    </source>
</reference>
<dbReference type="STRING" id="1391654.AKJ09_09749"/>
<protein>
    <submittedName>
        <fullName evidence="1">Uncharacterized protein</fullName>
    </submittedName>
</protein>
<accession>A0A0K1QBC2</accession>
<name>A0A0K1QBC2_9BACT</name>
<evidence type="ECO:0000313" key="1">
    <source>
        <dbReference type="EMBL" id="AKV03086.1"/>
    </source>
</evidence>
<gene>
    <name evidence="1" type="ORF">AKJ09_09749</name>
</gene>
<dbReference type="AlphaFoldDB" id="A0A0K1QBC2"/>
<proteinExistence type="predicted"/>